<dbReference type="InterPro" id="IPR036291">
    <property type="entry name" value="NAD(P)-bd_dom_sf"/>
</dbReference>
<dbReference type="Gene3D" id="3.40.50.720">
    <property type="entry name" value="NAD(P)-binding Rossmann-like Domain"/>
    <property type="match status" value="1"/>
</dbReference>
<dbReference type="GO" id="GO:0042602">
    <property type="term" value="F:riboflavin reductase (NADPH) activity"/>
    <property type="evidence" value="ECO:0007669"/>
    <property type="project" value="TreeGrafter"/>
</dbReference>
<sequence>MKIVVFGASGPTGRKVTQQALQEGHAVTAVTRRPQSFGMAHRDLDVMGADLVDDDAVGRAISGNDAVIATFGVPYSRRPVTVYSDGMANILRCMSRLDVP</sequence>
<dbReference type="PANTHER" id="PTHR43355">
    <property type="entry name" value="FLAVIN REDUCTASE (NADPH)"/>
    <property type="match status" value="1"/>
</dbReference>
<name>A0A6J4MEG6_9ACTN</name>
<accession>A0A6J4MEG6</accession>
<evidence type="ECO:0000259" key="1">
    <source>
        <dbReference type="Pfam" id="PF13460"/>
    </source>
</evidence>
<evidence type="ECO:0000313" key="2">
    <source>
        <dbReference type="EMBL" id="CAA9352947.1"/>
    </source>
</evidence>
<organism evidence="2">
    <name type="scientific">uncultured Frankineae bacterium</name>
    <dbReference type="NCBI Taxonomy" id="437475"/>
    <lineage>
        <taxon>Bacteria</taxon>
        <taxon>Bacillati</taxon>
        <taxon>Actinomycetota</taxon>
        <taxon>Actinomycetes</taxon>
        <taxon>Frankiales</taxon>
        <taxon>environmental samples</taxon>
    </lineage>
</organism>
<feature type="domain" description="NAD(P)-binding" evidence="1">
    <location>
        <begin position="7"/>
        <end position="98"/>
    </location>
</feature>
<feature type="non-terminal residue" evidence="2">
    <location>
        <position position="100"/>
    </location>
</feature>
<dbReference type="EMBL" id="CADCUB010000150">
    <property type="protein sequence ID" value="CAA9352947.1"/>
    <property type="molecule type" value="Genomic_DNA"/>
</dbReference>
<dbReference type="PANTHER" id="PTHR43355:SF2">
    <property type="entry name" value="FLAVIN REDUCTASE (NADPH)"/>
    <property type="match status" value="1"/>
</dbReference>
<dbReference type="GO" id="GO:0004074">
    <property type="term" value="F:biliverdin reductase [NAD(P)H] activity"/>
    <property type="evidence" value="ECO:0007669"/>
    <property type="project" value="TreeGrafter"/>
</dbReference>
<dbReference type="Pfam" id="PF13460">
    <property type="entry name" value="NAD_binding_10"/>
    <property type="match status" value="1"/>
</dbReference>
<protein>
    <recommendedName>
        <fullName evidence="1">NAD(P)-binding domain-containing protein</fullName>
    </recommendedName>
</protein>
<proteinExistence type="predicted"/>
<dbReference type="AlphaFoldDB" id="A0A6J4MEG6"/>
<gene>
    <name evidence="2" type="ORF">AVDCRST_MAG07-3124</name>
</gene>
<reference evidence="2" key="1">
    <citation type="submission" date="2020-02" db="EMBL/GenBank/DDBJ databases">
        <authorList>
            <person name="Meier V. D."/>
        </authorList>
    </citation>
    <scope>NUCLEOTIDE SEQUENCE</scope>
    <source>
        <strain evidence="2">AVDCRST_MAG07</strain>
    </source>
</reference>
<dbReference type="InterPro" id="IPR051606">
    <property type="entry name" value="Polyketide_Oxido-like"/>
</dbReference>
<dbReference type="InterPro" id="IPR016040">
    <property type="entry name" value="NAD(P)-bd_dom"/>
</dbReference>
<dbReference type="SUPFAM" id="SSF51735">
    <property type="entry name" value="NAD(P)-binding Rossmann-fold domains"/>
    <property type="match status" value="1"/>
</dbReference>